<accession>A0AAV2Z9E7</accession>
<protein>
    <recommendedName>
        <fullName evidence="2">Serine hydrolase domain-containing protein</fullName>
    </recommendedName>
</protein>
<reference evidence="3" key="2">
    <citation type="journal article" date="2023" name="Microbiol Resour">
        <title>Decontamination and Annotation of the Draft Genome Sequence of the Oomycete Lagenidium giganteum ARSEF 373.</title>
        <authorList>
            <person name="Morgan W.R."/>
            <person name="Tartar A."/>
        </authorList>
    </citation>
    <scope>NUCLEOTIDE SEQUENCE</scope>
    <source>
        <strain evidence="3">ARSEF 373</strain>
    </source>
</reference>
<dbReference type="AlphaFoldDB" id="A0AAV2Z9E7"/>
<dbReference type="SUPFAM" id="SSF53474">
    <property type="entry name" value="alpha/beta-Hydrolases"/>
    <property type="match status" value="1"/>
</dbReference>
<comment type="caution">
    <text evidence="3">The sequence shown here is derived from an EMBL/GenBank/DDBJ whole genome shotgun (WGS) entry which is preliminary data.</text>
</comment>
<dbReference type="GO" id="GO:0005634">
    <property type="term" value="C:nucleus"/>
    <property type="evidence" value="ECO:0007669"/>
    <property type="project" value="TreeGrafter"/>
</dbReference>
<name>A0AAV2Z9E7_9STRA</name>
<proteinExistence type="predicted"/>
<keyword evidence="4" id="KW-1185">Reference proteome</keyword>
<evidence type="ECO:0000313" key="3">
    <source>
        <dbReference type="EMBL" id="DBA02946.1"/>
    </source>
</evidence>
<dbReference type="PANTHER" id="PTHR48070">
    <property type="entry name" value="ESTERASE OVCA2"/>
    <property type="match status" value="1"/>
</dbReference>
<dbReference type="Proteomes" id="UP001146120">
    <property type="component" value="Unassembled WGS sequence"/>
</dbReference>
<keyword evidence="1" id="KW-0378">Hydrolase</keyword>
<dbReference type="GO" id="GO:0016787">
    <property type="term" value="F:hydrolase activity"/>
    <property type="evidence" value="ECO:0007669"/>
    <property type="project" value="UniProtKB-KW"/>
</dbReference>
<dbReference type="PANTHER" id="PTHR48070:SF6">
    <property type="entry name" value="ESTERASE OVCA2"/>
    <property type="match status" value="1"/>
</dbReference>
<reference evidence="3" key="1">
    <citation type="submission" date="2022-11" db="EMBL/GenBank/DDBJ databases">
        <authorList>
            <person name="Morgan W.R."/>
            <person name="Tartar A."/>
        </authorList>
    </citation>
    <scope>NUCLEOTIDE SEQUENCE</scope>
    <source>
        <strain evidence="3">ARSEF 373</strain>
    </source>
</reference>
<evidence type="ECO:0000259" key="2">
    <source>
        <dbReference type="Pfam" id="PF03959"/>
    </source>
</evidence>
<feature type="domain" description="Serine hydrolase" evidence="2">
    <location>
        <begin position="11"/>
        <end position="220"/>
    </location>
</feature>
<dbReference type="InterPro" id="IPR005645">
    <property type="entry name" value="FSH-like_dom"/>
</dbReference>
<dbReference type="InterPro" id="IPR029058">
    <property type="entry name" value="AB_hydrolase_fold"/>
</dbReference>
<organism evidence="3 4">
    <name type="scientific">Lagenidium giganteum</name>
    <dbReference type="NCBI Taxonomy" id="4803"/>
    <lineage>
        <taxon>Eukaryota</taxon>
        <taxon>Sar</taxon>
        <taxon>Stramenopiles</taxon>
        <taxon>Oomycota</taxon>
        <taxon>Peronosporomycetes</taxon>
        <taxon>Pythiales</taxon>
        <taxon>Pythiaceae</taxon>
    </lineage>
</organism>
<gene>
    <name evidence="3" type="ORF">N0F65_005973</name>
</gene>
<dbReference type="EMBL" id="DAKRPA010000025">
    <property type="protein sequence ID" value="DBA02946.1"/>
    <property type="molecule type" value="Genomic_DNA"/>
</dbReference>
<dbReference type="Gene3D" id="3.40.50.1820">
    <property type="entry name" value="alpha/beta hydrolase"/>
    <property type="match status" value="1"/>
</dbReference>
<dbReference type="InterPro" id="IPR050593">
    <property type="entry name" value="LovG"/>
</dbReference>
<evidence type="ECO:0000313" key="4">
    <source>
        <dbReference type="Proteomes" id="UP001146120"/>
    </source>
</evidence>
<sequence length="242" mass="26767">MAVDATTLLRPMRLLCLHGWRTNKHVLFQQTAGLREALGVNTEFLFLDGTFPASGPAQDLVQQFYGADTQYYEWWDAVKQPVPAADGSSRYLYTGMERTIDRVLLEVERRGPIDALVGFSQGAGLASILTAHLQQQCAPVPWKACVCVSGFRPRSDQTEPLFVPTGPPIQLPSIHVIGSQDPMAASAAKLVDCYADRGNAYRVRFDHQEGHKFPTPALHQELYRDVARALTAMVRPSLNSSI</sequence>
<dbReference type="Pfam" id="PF03959">
    <property type="entry name" value="FSH1"/>
    <property type="match status" value="1"/>
</dbReference>
<evidence type="ECO:0000256" key="1">
    <source>
        <dbReference type="ARBA" id="ARBA00022801"/>
    </source>
</evidence>
<dbReference type="GO" id="GO:0005737">
    <property type="term" value="C:cytoplasm"/>
    <property type="evidence" value="ECO:0007669"/>
    <property type="project" value="TreeGrafter"/>
</dbReference>